<comment type="caution">
    <text evidence="3">The sequence shown here is derived from an EMBL/GenBank/DDBJ whole genome shotgun (WGS) entry which is preliminary data.</text>
</comment>
<name>A0ABP7K2R5_9ACTN</name>
<organism evidence="3 4">
    <name type="scientific">Streptomyces lannensis</name>
    <dbReference type="NCBI Taxonomy" id="766498"/>
    <lineage>
        <taxon>Bacteria</taxon>
        <taxon>Bacillati</taxon>
        <taxon>Actinomycetota</taxon>
        <taxon>Actinomycetes</taxon>
        <taxon>Kitasatosporales</taxon>
        <taxon>Streptomycetaceae</taxon>
        <taxon>Streptomyces</taxon>
    </lineage>
</organism>
<evidence type="ECO:0000313" key="4">
    <source>
        <dbReference type="Proteomes" id="UP001501563"/>
    </source>
</evidence>
<evidence type="ECO:0000256" key="2">
    <source>
        <dbReference type="SAM" id="SignalP"/>
    </source>
</evidence>
<sequence length="102" mass="11714">MSVSRTTVRLFATFVASGALVAAAAMPALADSGSHGRDHGRSYSQAHRPGFLLGGHDRDRNRSRYGHHFNHGRYGNWGRHHSRNGWQRWHNDRHHHRFLGRR</sequence>
<accession>A0ABP7K2R5</accession>
<dbReference type="RefSeq" id="WP_331269146.1">
    <property type="nucleotide sequence ID" value="NZ_BAAAZA010000007.1"/>
</dbReference>
<protein>
    <submittedName>
        <fullName evidence="3">Uncharacterized protein</fullName>
    </submittedName>
</protein>
<dbReference type="EMBL" id="BAAAZA010000007">
    <property type="protein sequence ID" value="GAA3863677.1"/>
    <property type="molecule type" value="Genomic_DNA"/>
</dbReference>
<feature type="region of interest" description="Disordered" evidence="1">
    <location>
        <begin position="31"/>
        <end position="59"/>
    </location>
</feature>
<keyword evidence="4" id="KW-1185">Reference proteome</keyword>
<feature type="signal peptide" evidence="2">
    <location>
        <begin position="1"/>
        <end position="30"/>
    </location>
</feature>
<keyword evidence="2" id="KW-0732">Signal</keyword>
<evidence type="ECO:0000313" key="3">
    <source>
        <dbReference type="EMBL" id="GAA3863677.1"/>
    </source>
</evidence>
<reference evidence="4" key="1">
    <citation type="journal article" date="2019" name="Int. J. Syst. Evol. Microbiol.">
        <title>The Global Catalogue of Microorganisms (GCM) 10K type strain sequencing project: providing services to taxonomists for standard genome sequencing and annotation.</title>
        <authorList>
            <consortium name="The Broad Institute Genomics Platform"/>
            <consortium name="The Broad Institute Genome Sequencing Center for Infectious Disease"/>
            <person name="Wu L."/>
            <person name="Ma J."/>
        </authorList>
    </citation>
    <scope>NUCLEOTIDE SEQUENCE [LARGE SCALE GENOMIC DNA]</scope>
    <source>
        <strain evidence="4">JCM 16578</strain>
    </source>
</reference>
<dbReference type="Proteomes" id="UP001501563">
    <property type="component" value="Unassembled WGS sequence"/>
</dbReference>
<proteinExistence type="predicted"/>
<evidence type="ECO:0000256" key="1">
    <source>
        <dbReference type="SAM" id="MobiDB-lite"/>
    </source>
</evidence>
<gene>
    <name evidence="3" type="ORF">GCM10022207_29600</name>
</gene>
<feature type="chain" id="PRO_5045471465" evidence="2">
    <location>
        <begin position="31"/>
        <end position="102"/>
    </location>
</feature>